<organism evidence="2 3">
    <name type="scientific">Alternaria dauci</name>
    <dbReference type="NCBI Taxonomy" id="48095"/>
    <lineage>
        <taxon>Eukaryota</taxon>
        <taxon>Fungi</taxon>
        <taxon>Dikarya</taxon>
        <taxon>Ascomycota</taxon>
        <taxon>Pezizomycotina</taxon>
        <taxon>Dothideomycetes</taxon>
        <taxon>Pleosporomycetidae</taxon>
        <taxon>Pleosporales</taxon>
        <taxon>Pleosporineae</taxon>
        <taxon>Pleosporaceae</taxon>
        <taxon>Alternaria</taxon>
        <taxon>Alternaria sect. Porri</taxon>
    </lineage>
</organism>
<sequence length="453" mass="50662">MSFTQVKAIDIAWDILVGRGGQALVAYISWRVFAQYVTTSMEVTPVTFGTYRTIFLPNGGLFISTLCLIRDFVTRHRLHSKIAMVFMVYTMAFTFAYPTVASAMTGYSANVDAFVNTTGGEYVPLSAFSFAYYVIHDGWRIGLEGDHIATDKDPEKSNYESSHDKQYEMAIADAHADAAEYGFNRGDMINSTFGGISLPPPTLNISAPSLIRDTSNSEKFSYEDLLFRVTYDPSELLWAYDNQTYRFNYLQDNGKCQAALDYKWGFSYIQLFITAILHMVWTLGLFTMWIRAQMVMKKRGRGKEEVAGEHKAVFELAAVMREQINELTKEEGEDVSALTEANLRRRITKDLRGGSISYTTPILPNGESGEKWNAKAWIKSHKLTIIAMVLCVVAMTIDAAINIPRGAVIPVPLPLELVAALYLGSTRASRIVLFVWIVIVVTLPTQLGELATL</sequence>
<dbReference type="Proteomes" id="UP001578633">
    <property type="component" value="Chromosome 7"/>
</dbReference>
<feature type="transmembrane region" description="Helical" evidence="1">
    <location>
        <begin position="268"/>
        <end position="290"/>
    </location>
</feature>
<feature type="transmembrane region" description="Helical" evidence="1">
    <location>
        <begin position="407"/>
        <end position="424"/>
    </location>
</feature>
<keyword evidence="1" id="KW-1133">Transmembrane helix</keyword>
<name>A0ABR3UFE6_9PLEO</name>
<dbReference type="RefSeq" id="XP_069304943.1">
    <property type="nucleotide sequence ID" value="XM_069453964.1"/>
</dbReference>
<proteinExistence type="predicted"/>
<keyword evidence="1" id="KW-0812">Transmembrane</keyword>
<keyword evidence="1" id="KW-0472">Membrane</keyword>
<feature type="transmembrane region" description="Helical" evidence="1">
    <location>
        <begin position="431"/>
        <end position="447"/>
    </location>
</feature>
<feature type="transmembrane region" description="Helical" evidence="1">
    <location>
        <begin position="81"/>
        <end position="100"/>
    </location>
</feature>
<gene>
    <name evidence="2" type="ORF">ACET3X_007780</name>
</gene>
<evidence type="ECO:0000256" key="1">
    <source>
        <dbReference type="SAM" id="Phobius"/>
    </source>
</evidence>
<reference evidence="2 3" key="1">
    <citation type="submission" date="2024-09" db="EMBL/GenBank/DDBJ databases">
        <title>T2T genomes of carrot and Alternaria dauci and their utility for understanding host-pathogen interaction during carrot leaf blight disease.</title>
        <authorList>
            <person name="Liu W."/>
            <person name="Xu S."/>
            <person name="Ou C."/>
            <person name="Liu X."/>
            <person name="Zhuang F."/>
            <person name="Deng X.W."/>
        </authorList>
    </citation>
    <scope>NUCLEOTIDE SEQUENCE [LARGE SCALE GENOMIC DNA]</scope>
    <source>
        <strain evidence="2 3">A2016</strain>
    </source>
</reference>
<comment type="caution">
    <text evidence="2">The sequence shown here is derived from an EMBL/GenBank/DDBJ whole genome shotgun (WGS) entry which is preliminary data.</text>
</comment>
<dbReference type="EMBL" id="JBHGVX010000007">
    <property type="protein sequence ID" value="KAL1794359.1"/>
    <property type="molecule type" value="Genomic_DNA"/>
</dbReference>
<evidence type="ECO:0000313" key="2">
    <source>
        <dbReference type="EMBL" id="KAL1794359.1"/>
    </source>
</evidence>
<protein>
    <submittedName>
        <fullName evidence="2">Uncharacterized protein</fullName>
    </submittedName>
</protein>
<dbReference type="GeneID" id="96088102"/>
<feature type="transmembrane region" description="Helical" evidence="1">
    <location>
        <begin position="50"/>
        <end position="69"/>
    </location>
</feature>
<feature type="transmembrane region" description="Helical" evidence="1">
    <location>
        <begin position="383"/>
        <end position="401"/>
    </location>
</feature>
<evidence type="ECO:0000313" key="3">
    <source>
        <dbReference type="Proteomes" id="UP001578633"/>
    </source>
</evidence>
<keyword evidence="3" id="KW-1185">Reference proteome</keyword>
<accession>A0ABR3UFE6</accession>